<evidence type="ECO:0000256" key="6">
    <source>
        <dbReference type="ARBA" id="ARBA00023098"/>
    </source>
</evidence>
<dbReference type="EC" id="2.3.1.275" evidence="10"/>
<keyword evidence="1 10" id="KW-1003">Cell membrane</keyword>
<comment type="similarity">
    <text evidence="10">Belongs to the PlsY family.</text>
</comment>
<comment type="catalytic activity">
    <reaction evidence="10">
        <text>an acyl phosphate + sn-glycerol 3-phosphate = a 1-acyl-sn-glycero-3-phosphate + phosphate</text>
        <dbReference type="Rhea" id="RHEA:34075"/>
        <dbReference type="ChEBI" id="CHEBI:43474"/>
        <dbReference type="ChEBI" id="CHEBI:57597"/>
        <dbReference type="ChEBI" id="CHEBI:57970"/>
        <dbReference type="ChEBI" id="CHEBI:59918"/>
        <dbReference type="EC" id="2.3.1.275"/>
    </reaction>
</comment>
<feature type="transmembrane region" description="Helical" evidence="10">
    <location>
        <begin position="56"/>
        <end position="75"/>
    </location>
</feature>
<dbReference type="NCBIfam" id="TIGR00023">
    <property type="entry name" value="glycerol-3-phosphate 1-O-acyltransferase PlsY"/>
    <property type="match status" value="1"/>
</dbReference>
<keyword evidence="2 10" id="KW-0444">Lipid biosynthesis</keyword>
<dbReference type="STRING" id="220714.SAMN05660469_0568"/>
<keyword evidence="3 10" id="KW-0808">Transferase</keyword>
<evidence type="ECO:0000256" key="7">
    <source>
        <dbReference type="ARBA" id="ARBA00023136"/>
    </source>
</evidence>
<keyword evidence="6 10" id="KW-0443">Lipid metabolism</keyword>
<keyword evidence="4 10" id="KW-0812">Transmembrane</keyword>
<keyword evidence="9 10" id="KW-1208">Phospholipid metabolism</keyword>
<comment type="pathway">
    <text evidence="10">Lipid metabolism; phospholipid metabolism.</text>
</comment>
<dbReference type="UniPathway" id="UPA00085"/>
<dbReference type="Proteomes" id="UP000061227">
    <property type="component" value="Unassembled WGS sequence"/>
</dbReference>
<dbReference type="GO" id="GO:0005886">
    <property type="term" value="C:plasma membrane"/>
    <property type="evidence" value="ECO:0007669"/>
    <property type="project" value="UniProtKB-SubCell"/>
</dbReference>
<feature type="transmembrane region" description="Helical" evidence="10">
    <location>
        <begin position="121"/>
        <end position="143"/>
    </location>
</feature>
<accession>A0A3F3GWR3</accession>
<dbReference type="RefSeq" id="WP_059377006.1">
    <property type="nucleotide sequence ID" value="NZ_DF968064.1"/>
</dbReference>
<dbReference type="EMBL" id="DF968064">
    <property type="protein sequence ID" value="GAP02632.1"/>
    <property type="molecule type" value="Genomic_DNA"/>
</dbReference>
<proteinExistence type="inferred from homology"/>
<keyword evidence="7 10" id="KW-0472">Membrane</keyword>
<evidence type="ECO:0000256" key="10">
    <source>
        <dbReference type="HAMAP-Rule" id="MF_01043"/>
    </source>
</evidence>
<reference evidence="11 12" key="1">
    <citation type="journal article" date="2015" name="BMC Genomics">
        <title>Comparative genomics of Fructobacillus spp. and Leuconostoc spp. reveals niche-specific evolution of Fructobacillus spp.</title>
        <authorList>
            <person name="Endo A."/>
            <person name="Tanizawa Y."/>
            <person name="Tanaka N."/>
            <person name="Maeno S."/>
            <person name="Kumar H."/>
            <person name="Shiwa Y."/>
            <person name="Okada S."/>
            <person name="Yoshikawa H."/>
            <person name="Dicks L."/>
            <person name="Nakagawa J."/>
            <person name="Arita M."/>
        </authorList>
    </citation>
    <scope>NUCLEOTIDE SEQUENCE [LARGE SCALE GENOMIC DNA]</scope>
    <source>
        <strain evidence="11 12">DSM 15468</strain>
    </source>
</reference>
<evidence type="ECO:0000256" key="1">
    <source>
        <dbReference type="ARBA" id="ARBA00022475"/>
    </source>
</evidence>
<dbReference type="GO" id="GO:0043772">
    <property type="term" value="F:acyl-phosphate glycerol-3-phosphate acyltransferase activity"/>
    <property type="evidence" value="ECO:0007669"/>
    <property type="project" value="UniProtKB-UniRule"/>
</dbReference>
<comment type="function">
    <text evidence="10">Catalyzes the transfer of an acyl group from acyl-phosphate (acyl-PO(4)) to glycerol-3-phosphate (G3P) to form lysophosphatidic acid (LPA). This enzyme utilizes acyl-phosphate as fatty acyl donor, but not acyl-CoA or acyl-ACP.</text>
</comment>
<evidence type="ECO:0000313" key="11">
    <source>
        <dbReference type="EMBL" id="GAP02632.1"/>
    </source>
</evidence>
<dbReference type="OrthoDB" id="9777124at2"/>
<evidence type="ECO:0000313" key="12">
    <source>
        <dbReference type="Proteomes" id="UP000061227"/>
    </source>
</evidence>
<keyword evidence="8 10" id="KW-0594">Phospholipid biosynthesis</keyword>
<dbReference type="HAMAP" id="MF_01043">
    <property type="entry name" value="PlsY"/>
    <property type="match status" value="1"/>
</dbReference>
<organism evidence="11 12">
    <name type="scientific">Fructobacillus pseudoficulneus</name>
    <dbReference type="NCBI Taxonomy" id="220714"/>
    <lineage>
        <taxon>Bacteria</taxon>
        <taxon>Bacillati</taxon>
        <taxon>Bacillota</taxon>
        <taxon>Bacilli</taxon>
        <taxon>Lactobacillales</taxon>
        <taxon>Lactobacillaceae</taxon>
        <taxon>Fructobacillus</taxon>
    </lineage>
</organism>
<dbReference type="PANTHER" id="PTHR30309:SF0">
    <property type="entry name" value="GLYCEROL-3-PHOSPHATE ACYLTRANSFERASE-RELATED"/>
    <property type="match status" value="1"/>
</dbReference>
<evidence type="ECO:0000256" key="3">
    <source>
        <dbReference type="ARBA" id="ARBA00022679"/>
    </source>
</evidence>
<dbReference type="InterPro" id="IPR003811">
    <property type="entry name" value="G3P_acylTferase_PlsY"/>
</dbReference>
<keyword evidence="12" id="KW-1185">Reference proteome</keyword>
<dbReference type="Pfam" id="PF02660">
    <property type="entry name" value="G3P_acyltransf"/>
    <property type="match status" value="1"/>
</dbReference>
<feature type="transmembrane region" description="Helical" evidence="10">
    <location>
        <begin position="155"/>
        <end position="176"/>
    </location>
</feature>
<sequence>MIKIIFILVLAYLLGSLMPGYWLGKLFYHKDIRTEGSGNIGTTNAFRILGPVPGTIVLFMDIFKGALAALLPTIFGWEHVNVMLVGLAAILGHTFSIWIGFKGGKAVATSAGVLSVYNTPLFLMVCAVFITCLILFSMVSVASMVGFSFATVMSVFYYQDIILSIVAIVLTVFVFYRHRNNIGRIFAGTESTIPFGLVYWFGRKN</sequence>
<gene>
    <name evidence="10" type="primary">plsY</name>
    <name evidence="11" type="ORF">FPFC_020800</name>
</gene>
<evidence type="ECO:0000256" key="8">
    <source>
        <dbReference type="ARBA" id="ARBA00023209"/>
    </source>
</evidence>
<evidence type="ECO:0000256" key="9">
    <source>
        <dbReference type="ARBA" id="ARBA00023264"/>
    </source>
</evidence>
<dbReference type="SMART" id="SM01207">
    <property type="entry name" value="G3P_acyltransf"/>
    <property type="match status" value="1"/>
</dbReference>
<dbReference type="PANTHER" id="PTHR30309">
    <property type="entry name" value="INNER MEMBRANE PROTEIN YGIH"/>
    <property type="match status" value="1"/>
</dbReference>
<name>A0A3F3GWR3_9LACO</name>
<feature type="transmembrane region" description="Helical" evidence="10">
    <location>
        <begin position="82"/>
        <end position="101"/>
    </location>
</feature>
<comment type="subcellular location">
    <subcellularLocation>
        <location evidence="10">Cell membrane</location>
        <topology evidence="10">Multi-pass membrane protein</topology>
    </subcellularLocation>
</comment>
<comment type="subunit">
    <text evidence="10">Probably interacts with PlsX.</text>
</comment>
<dbReference type="GO" id="GO:0008654">
    <property type="term" value="P:phospholipid biosynthetic process"/>
    <property type="evidence" value="ECO:0007669"/>
    <property type="project" value="UniProtKB-UniRule"/>
</dbReference>
<evidence type="ECO:0000256" key="2">
    <source>
        <dbReference type="ARBA" id="ARBA00022516"/>
    </source>
</evidence>
<evidence type="ECO:0000256" key="5">
    <source>
        <dbReference type="ARBA" id="ARBA00022989"/>
    </source>
</evidence>
<evidence type="ECO:0000256" key="4">
    <source>
        <dbReference type="ARBA" id="ARBA00022692"/>
    </source>
</evidence>
<keyword evidence="11" id="KW-0012">Acyltransferase</keyword>
<keyword evidence="5 10" id="KW-1133">Transmembrane helix</keyword>
<protein>
    <recommendedName>
        <fullName evidence="10">Glycerol-3-phosphate acyltransferase</fullName>
    </recommendedName>
    <alternativeName>
        <fullName evidence="10">Acyl-PO4 G3P acyltransferase</fullName>
    </alternativeName>
    <alternativeName>
        <fullName evidence="10">Acyl-phosphate--glycerol-3-phosphate acyltransferase</fullName>
    </alternativeName>
    <alternativeName>
        <fullName evidence="10">G3P acyltransferase</fullName>
        <shortName evidence="10">GPAT</shortName>
        <ecNumber evidence="10">2.3.1.275</ecNumber>
    </alternativeName>
    <alternativeName>
        <fullName evidence="10">Lysophosphatidic acid synthase</fullName>
        <shortName evidence="10">LPA synthase</shortName>
    </alternativeName>
</protein>
<dbReference type="AlphaFoldDB" id="A0A3F3GWR3"/>